<dbReference type="PIRSF" id="PIRSF000097">
    <property type="entry name" value="AKR"/>
    <property type="match status" value="1"/>
</dbReference>
<evidence type="ECO:0000313" key="8">
    <source>
        <dbReference type="EMBL" id="CDZ79277.1"/>
    </source>
</evidence>
<keyword evidence="3" id="KW-0560">Oxidoreductase</keyword>
<dbReference type="GO" id="GO:0016616">
    <property type="term" value="F:oxidoreductase activity, acting on the CH-OH group of donors, NAD or NADP as acceptor"/>
    <property type="evidence" value="ECO:0007669"/>
    <property type="project" value="UniProtKB-ARBA"/>
</dbReference>
<accession>A0A078L209</accession>
<organism evidence="8 9">
    <name type="scientific">Legionella massiliensis</name>
    <dbReference type="NCBI Taxonomy" id="1034943"/>
    <lineage>
        <taxon>Bacteria</taxon>
        <taxon>Pseudomonadati</taxon>
        <taxon>Pseudomonadota</taxon>
        <taxon>Gammaproteobacteria</taxon>
        <taxon>Legionellales</taxon>
        <taxon>Legionellaceae</taxon>
        <taxon>Legionella</taxon>
    </lineage>
</organism>
<evidence type="ECO:0000259" key="7">
    <source>
        <dbReference type="Pfam" id="PF00248"/>
    </source>
</evidence>
<dbReference type="Gene3D" id="3.20.20.100">
    <property type="entry name" value="NADP-dependent oxidoreductase domain"/>
    <property type="match status" value="1"/>
</dbReference>
<dbReference type="InterPro" id="IPR036812">
    <property type="entry name" value="NAD(P)_OxRdtase_dom_sf"/>
</dbReference>
<dbReference type="eggNOG" id="COG0656">
    <property type="taxonomic scope" value="Bacteria"/>
</dbReference>
<evidence type="ECO:0000256" key="5">
    <source>
        <dbReference type="PIRSR" id="PIRSR000097-2"/>
    </source>
</evidence>
<dbReference type="PANTHER" id="PTHR43827:SF3">
    <property type="entry name" value="NADP-DEPENDENT OXIDOREDUCTASE DOMAIN-CONTAINING PROTEIN"/>
    <property type="match status" value="1"/>
</dbReference>
<evidence type="ECO:0000313" key="9">
    <source>
        <dbReference type="Proteomes" id="UP000044071"/>
    </source>
</evidence>
<dbReference type="CDD" id="cd19071">
    <property type="entry name" value="AKR_AKR1-5-like"/>
    <property type="match status" value="1"/>
</dbReference>
<feature type="binding site" evidence="5">
    <location>
        <position position="114"/>
    </location>
    <ligand>
        <name>substrate</name>
    </ligand>
</feature>
<dbReference type="OrthoDB" id="9772407at2"/>
<evidence type="ECO:0000256" key="1">
    <source>
        <dbReference type="ARBA" id="ARBA00007905"/>
    </source>
</evidence>
<dbReference type="Pfam" id="PF00248">
    <property type="entry name" value="Aldo_ket_red"/>
    <property type="match status" value="1"/>
</dbReference>
<dbReference type="PRINTS" id="PR00069">
    <property type="entry name" value="ALDKETRDTASE"/>
</dbReference>
<feature type="active site" description="Proton donor" evidence="4">
    <location>
        <position position="58"/>
    </location>
</feature>
<feature type="domain" description="NADP-dependent oxidoreductase" evidence="7">
    <location>
        <begin position="38"/>
        <end position="261"/>
    </location>
</feature>
<dbReference type="InterPro" id="IPR020471">
    <property type="entry name" value="AKR"/>
</dbReference>
<evidence type="ECO:0000256" key="2">
    <source>
        <dbReference type="ARBA" id="ARBA00022857"/>
    </source>
</evidence>
<gene>
    <name evidence="8" type="primary">dkgA_2</name>
    <name evidence="8" type="ORF">BN59_03595</name>
</gene>
<keyword evidence="9" id="KW-1185">Reference proteome</keyword>
<evidence type="ECO:0000256" key="4">
    <source>
        <dbReference type="PIRSR" id="PIRSR000097-1"/>
    </source>
</evidence>
<dbReference type="SUPFAM" id="SSF51430">
    <property type="entry name" value="NAD(P)-linked oxidoreductase"/>
    <property type="match status" value="1"/>
</dbReference>
<dbReference type="InterPro" id="IPR023210">
    <property type="entry name" value="NADP_OxRdtase_dom"/>
</dbReference>
<comment type="similarity">
    <text evidence="1">Belongs to the aldo/keto reductase family.</text>
</comment>
<keyword evidence="2" id="KW-0521">NADP</keyword>
<dbReference type="EMBL" id="CCSB01000004">
    <property type="protein sequence ID" value="CDZ79277.1"/>
    <property type="molecule type" value="Genomic_DNA"/>
</dbReference>
<feature type="site" description="Lowers pKa of active site Tyr" evidence="6">
    <location>
        <position position="81"/>
    </location>
</feature>
<evidence type="ECO:0000256" key="6">
    <source>
        <dbReference type="PIRSR" id="PIRSR000097-3"/>
    </source>
</evidence>
<dbReference type="STRING" id="1034943.BN59_03595"/>
<dbReference type="Proteomes" id="UP000044071">
    <property type="component" value="Unassembled WGS sequence"/>
</dbReference>
<dbReference type="PANTHER" id="PTHR43827">
    <property type="entry name" value="2,5-DIKETO-D-GLUCONIC ACID REDUCTASE"/>
    <property type="match status" value="1"/>
</dbReference>
<proteinExistence type="inferred from homology"/>
<dbReference type="RefSeq" id="WP_052403363.1">
    <property type="nucleotide sequence ID" value="NZ_CCVW01000004.1"/>
</dbReference>
<evidence type="ECO:0000256" key="3">
    <source>
        <dbReference type="ARBA" id="ARBA00023002"/>
    </source>
</evidence>
<dbReference type="AlphaFoldDB" id="A0A078L209"/>
<name>A0A078L209_9GAMM</name>
<protein>
    <submittedName>
        <fullName evidence="8">2,5-diketo-D-gluconic acid reductase A</fullName>
    </submittedName>
</protein>
<sequence>MNSEQIKIDSKKGIFQSGKIVCPMVGFGSDRRLGQECTDLILEAADLGYRIIDSATAYKNLDAIAKALKQLDRSEFYLISKVWHDMLEPENLSKDLDSTLKILGTDYLDAYLIHWPNRSIAIDKTLAEMDKLRKQNKVRHIGICNVTVNHLTKLLEVGIAISWVQVQMNPNFFDKPLYELCQQHSIAFQAWWPLAFGSIQSDQQLIQIGQKYNKSASQVALRWIVENGCIPLPGSKNRTHMQENLSIMDFSLSQDDLQAINHRAIPGNRFRLRLDYGLGFEDEFDLSYEQCWDLKRS</sequence>
<reference evidence="8 9" key="1">
    <citation type="submission" date="2014-06" db="EMBL/GenBank/DDBJ databases">
        <authorList>
            <person name="Urmite Genomes Urmite Genomes"/>
        </authorList>
    </citation>
    <scope>NUCLEOTIDE SEQUENCE [LARGE SCALE GENOMIC DNA]</scope>
</reference>